<organism evidence="2 3">
    <name type="scientific">Haematococcus lacustris</name>
    <name type="common">Green alga</name>
    <name type="synonym">Haematococcus pluvialis</name>
    <dbReference type="NCBI Taxonomy" id="44745"/>
    <lineage>
        <taxon>Eukaryota</taxon>
        <taxon>Viridiplantae</taxon>
        <taxon>Chlorophyta</taxon>
        <taxon>core chlorophytes</taxon>
        <taxon>Chlorophyceae</taxon>
        <taxon>CS clade</taxon>
        <taxon>Chlamydomonadales</taxon>
        <taxon>Haematococcaceae</taxon>
        <taxon>Haematococcus</taxon>
    </lineage>
</organism>
<proteinExistence type="predicted"/>
<sequence length="155" mass="16600">MPGPKKRTIIVDGEIYSGEDDPRYIAYLQRRAGASGSHRSESRPPQGTPAPQGPGTMSTPPLRLSTGPPGWLGLPDVEFAQHPAAAVVASYVRVSRVRGVRAGYVYHASGSRSGWRCQGGGWEVLKDLERGVWGQGPGGLGTRPDPHCCGLTWLR</sequence>
<comment type="caution">
    <text evidence="2">The sequence shown here is derived from an EMBL/GenBank/DDBJ whole genome shotgun (WGS) entry which is preliminary data.</text>
</comment>
<dbReference type="EMBL" id="BLLF01001296">
    <property type="protein sequence ID" value="GFH18402.1"/>
    <property type="molecule type" value="Genomic_DNA"/>
</dbReference>
<name>A0A699ZR34_HAELA</name>
<dbReference type="Proteomes" id="UP000485058">
    <property type="component" value="Unassembled WGS sequence"/>
</dbReference>
<gene>
    <name evidence="2" type="ORF">HaLaN_15201</name>
</gene>
<keyword evidence="3" id="KW-1185">Reference proteome</keyword>
<feature type="region of interest" description="Disordered" evidence="1">
    <location>
        <begin position="28"/>
        <end position="68"/>
    </location>
</feature>
<evidence type="ECO:0000313" key="2">
    <source>
        <dbReference type="EMBL" id="GFH18402.1"/>
    </source>
</evidence>
<evidence type="ECO:0000313" key="3">
    <source>
        <dbReference type="Proteomes" id="UP000485058"/>
    </source>
</evidence>
<dbReference type="AlphaFoldDB" id="A0A699ZR34"/>
<reference evidence="2 3" key="1">
    <citation type="submission" date="2020-02" db="EMBL/GenBank/DDBJ databases">
        <title>Draft genome sequence of Haematococcus lacustris strain NIES-144.</title>
        <authorList>
            <person name="Morimoto D."/>
            <person name="Nakagawa S."/>
            <person name="Yoshida T."/>
            <person name="Sawayama S."/>
        </authorList>
    </citation>
    <scope>NUCLEOTIDE SEQUENCE [LARGE SCALE GENOMIC DNA]</scope>
    <source>
        <strain evidence="2 3">NIES-144</strain>
    </source>
</reference>
<protein>
    <submittedName>
        <fullName evidence="2">Uncharacterized protein</fullName>
    </submittedName>
</protein>
<accession>A0A699ZR34</accession>
<evidence type="ECO:0000256" key="1">
    <source>
        <dbReference type="SAM" id="MobiDB-lite"/>
    </source>
</evidence>